<dbReference type="OrthoDB" id="1404627at2"/>
<dbReference type="Pfam" id="PF18976">
    <property type="entry name" value="DUF5712"/>
    <property type="match status" value="1"/>
</dbReference>
<keyword evidence="2" id="KW-1185">Reference proteome</keyword>
<proteinExistence type="predicted"/>
<comment type="caution">
    <text evidence="1">The sequence shown here is derived from an EMBL/GenBank/DDBJ whole genome shotgun (WGS) entry which is preliminary data.</text>
</comment>
<name>A0A5M9GVC3_9SPHI</name>
<protein>
    <submittedName>
        <fullName evidence="1">Molybdopterin-guanine dinucleotide biosynthesis protein MobB</fullName>
    </submittedName>
</protein>
<dbReference type="EMBL" id="VWNE01000034">
    <property type="protein sequence ID" value="KAA8478260.1"/>
    <property type="molecule type" value="Genomic_DNA"/>
</dbReference>
<dbReference type="RefSeq" id="WP_141815018.1">
    <property type="nucleotide sequence ID" value="NZ_VFPL01000001.1"/>
</dbReference>
<dbReference type="AlphaFoldDB" id="A0A5M9GVC3"/>
<dbReference type="Proteomes" id="UP000322918">
    <property type="component" value="Unassembled WGS sequence"/>
</dbReference>
<evidence type="ECO:0000313" key="2">
    <source>
        <dbReference type="Proteomes" id="UP000322918"/>
    </source>
</evidence>
<organism evidence="1 2">
    <name type="scientific">Arcticibacter tournemirensis</name>
    <dbReference type="NCBI Taxonomy" id="699437"/>
    <lineage>
        <taxon>Bacteria</taxon>
        <taxon>Pseudomonadati</taxon>
        <taxon>Bacteroidota</taxon>
        <taxon>Sphingobacteriia</taxon>
        <taxon>Sphingobacteriales</taxon>
        <taxon>Sphingobacteriaceae</taxon>
        <taxon>Arcticibacter</taxon>
    </lineage>
</organism>
<reference evidence="1 2" key="1">
    <citation type="submission" date="2019-09" db="EMBL/GenBank/DDBJ databases">
        <title>Pararcticibacter amylolyticus gen. nov., sp. nov., isolated from a rottenly hemp rope, and reclassification of Pedobacter tournemirensis as Pararcticibacter tournemirensis comb. nov.</title>
        <authorList>
            <person name="Cai Y."/>
        </authorList>
    </citation>
    <scope>NUCLEOTIDE SEQUENCE [LARGE SCALE GENOMIC DNA]</scope>
    <source>
        <strain evidence="1 2">TF5-37.2-LB10</strain>
    </source>
</reference>
<accession>A0A5M9GVC3</accession>
<sequence length="303" mass="35619">MHINITDSEEGTNKGSSSQLVHYLEKENRVRPKYGEEDPEYWFNQERRDVPSYEVRIALDNNVAKLSKTDAKFFLINISPSRKELAFLKERYGEAQIKEKLKEYSISVMDEYARNFKRPGVESSKDLLWFGKVEEHRYYSHKDSEVKQGVKKRGELKEGDQWHVQVVVSRKDITNRIKLSPMNKSRGRNQKHSLRIGQFDRKAFAASGERIFDEKFGFERGLTESFLYTNTMKNGTVEQRLLMRKGRGINTENTIYSHQLSPEHEPVKESLLDSLLLKPEPDYSPAVFRRKKKRRRNDQGLRL</sequence>
<gene>
    <name evidence="1" type="ORF">F1649_18165</name>
</gene>
<dbReference type="InterPro" id="IPR043766">
    <property type="entry name" value="BfmA-like"/>
</dbReference>
<evidence type="ECO:0000313" key="1">
    <source>
        <dbReference type="EMBL" id="KAA8478260.1"/>
    </source>
</evidence>